<evidence type="ECO:0000313" key="17">
    <source>
        <dbReference type="Proteomes" id="UP000028252"/>
    </source>
</evidence>
<dbReference type="UniPathway" id="UPA00034">
    <property type="reaction ID" value="UER00017"/>
</dbReference>
<dbReference type="PANTHER" id="PTHR12128">
    <property type="entry name" value="DIHYDRODIPICOLINATE SYNTHASE"/>
    <property type="match status" value="1"/>
</dbReference>
<evidence type="ECO:0000256" key="7">
    <source>
        <dbReference type="ARBA" id="ARBA00022915"/>
    </source>
</evidence>
<evidence type="ECO:0000256" key="9">
    <source>
        <dbReference type="ARBA" id="ARBA00023239"/>
    </source>
</evidence>
<dbReference type="PIRSF" id="PIRSF001365">
    <property type="entry name" value="DHDPS"/>
    <property type="match status" value="1"/>
</dbReference>
<dbReference type="GO" id="GO:0005829">
    <property type="term" value="C:cytosol"/>
    <property type="evidence" value="ECO:0007669"/>
    <property type="project" value="TreeGrafter"/>
</dbReference>
<proteinExistence type="inferred from homology"/>
<comment type="pathway">
    <text evidence="2 12">Amino-acid biosynthesis; L-lysine biosynthesis via DAP pathway; (S)-tetrahydrodipicolinate from L-aspartate: step 3/4.</text>
</comment>
<dbReference type="Pfam" id="PF00701">
    <property type="entry name" value="DHDPS"/>
    <property type="match status" value="1"/>
</dbReference>
<feature type="binding site" evidence="12 15">
    <location>
        <position position="202"/>
    </location>
    <ligand>
        <name>pyruvate</name>
        <dbReference type="ChEBI" id="CHEBI:15361"/>
    </ligand>
</feature>
<evidence type="ECO:0000313" key="16">
    <source>
        <dbReference type="EMBL" id="KEA62914.1"/>
    </source>
</evidence>
<dbReference type="AlphaFoldDB" id="A0A081FWK9"/>
<dbReference type="InterPro" id="IPR020625">
    <property type="entry name" value="Schiff_base-form_aldolases_AS"/>
</dbReference>
<organism evidence="16 17">
    <name type="scientific">Marinobacterium lacunae</name>
    <dbReference type="NCBI Taxonomy" id="1232683"/>
    <lineage>
        <taxon>Bacteria</taxon>
        <taxon>Pseudomonadati</taxon>
        <taxon>Pseudomonadota</taxon>
        <taxon>Gammaproteobacteria</taxon>
        <taxon>Oceanospirillales</taxon>
        <taxon>Oceanospirillaceae</taxon>
        <taxon>Marinobacterium</taxon>
    </lineage>
</organism>
<dbReference type="PROSITE" id="PS00665">
    <property type="entry name" value="DHDPS_1"/>
    <property type="match status" value="1"/>
</dbReference>
<dbReference type="GO" id="GO:0019877">
    <property type="term" value="P:diaminopimelate biosynthetic process"/>
    <property type="evidence" value="ECO:0007669"/>
    <property type="project" value="UniProtKB-UniRule"/>
</dbReference>
<dbReference type="PRINTS" id="PR00146">
    <property type="entry name" value="DHPICSNTHASE"/>
</dbReference>
<comment type="function">
    <text evidence="1 12">Catalyzes the condensation of (S)-aspartate-beta-semialdehyde [(S)-ASA] and pyruvate to 4-hydroxy-tetrahydrodipicolinate (HTPA).</text>
</comment>
<keyword evidence="7 12" id="KW-0220">Diaminopimelate biosynthesis</keyword>
<dbReference type="eggNOG" id="COG0329">
    <property type="taxonomic scope" value="Bacteria"/>
</dbReference>
<comment type="subcellular location">
    <subcellularLocation>
        <location evidence="12">Cytoplasm</location>
    </subcellularLocation>
</comment>
<dbReference type="STRING" id="1232683.ADIMK_2884"/>
<evidence type="ECO:0000256" key="6">
    <source>
        <dbReference type="ARBA" id="ARBA00022605"/>
    </source>
</evidence>
<reference evidence="16 17" key="1">
    <citation type="submission" date="2014-04" db="EMBL/GenBank/DDBJ databases">
        <title>Marinobacterium kochiensis sp. nov., isolated from sediment sample collected from Kochi backwaters in Kerala, India.</title>
        <authorList>
            <person name="Singh A."/>
            <person name="Pinnaka A.K."/>
        </authorList>
    </citation>
    <scope>NUCLEOTIDE SEQUENCE [LARGE SCALE GENOMIC DNA]</scope>
    <source>
        <strain evidence="16 17">AK27</strain>
    </source>
</reference>
<sequence>MFEGSLVALITPFSEGQIDYPSLLRCLDHHLENGTQGLLIAGTTGEAPALNKAEYQQLLSEVCRYIAGRIPVIAGATSYNPIEALALAQAAEQTGVDALLCAAGYYNRPNQQGLYEHFRYVHDNTHLPIIIYNIPPRTIVDIQPDTMARLAQLDRVIGVKDACRDLARPMQERILIGDLFCYLSGDDCTAAAYNAMGGNGIISVIANLLPAHSRQLQDACRANDFTTATAIQRQLTPMIQALGLEPNPAGIKYACSLLGLCSAELRLPMVELQESSKAAIREALEQLTSPTPVSPCPPRLSA</sequence>
<dbReference type="NCBIfam" id="TIGR00674">
    <property type="entry name" value="dapA"/>
    <property type="match status" value="1"/>
</dbReference>
<dbReference type="InterPro" id="IPR020624">
    <property type="entry name" value="Schiff_base-form_aldolases_CS"/>
</dbReference>
<keyword evidence="8 12" id="KW-0457">Lysine biosynthesis</keyword>
<evidence type="ECO:0000256" key="2">
    <source>
        <dbReference type="ARBA" id="ARBA00005120"/>
    </source>
</evidence>
<comment type="catalytic activity">
    <reaction evidence="11 12">
        <text>L-aspartate 4-semialdehyde + pyruvate = (2S,4S)-4-hydroxy-2,3,4,5-tetrahydrodipicolinate + H2O + H(+)</text>
        <dbReference type="Rhea" id="RHEA:34171"/>
        <dbReference type="ChEBI" id="CHEBI:15361"/>
        <dbReference type="ChEBI" id="CHEBI:15377"/>
        <dbReference type="ChEBI" id="CHEBI:15378"/>
        <dbReference type="ChEBI" id="CHEBI:67139"/>
        <dbReference type="ChEBI" id="CHEBI:537519"/>
        <dbReference type="EC" id="4.3.3.7"/>
    </reaction>
</comment>
<gene>
    <name evidence="12" type="primary">dapA</name>
    <name evidence="16" type="ORF">ADIMK_2884</name>
</gene>
<dbReference type="InterPro" id="IPR013785">
    <property type="entry name" value="Aldolase_TIM"/>
</dbReference>
<dbReference type="OrthoDB" id="9782828at2"/>
<keyword evidence="9 12" id="KW-0456">Lyase</keyword>
<evidence type="ECO:0000256" key="3">
    <source>
        <dbReference type="ARBA" id="ARBA00007592"/>
    </source>
</evidence>
<feature type="active site" description="Proton donor/acceptor" evidence="12 14">
    <location>
        <position position="132"/>
    </location>
</feature>
<dbReference type="EMBL" id="JMQN01000043">
    <property type="protein sequence ID" value="KEA62914.1"/>
    <property type="molecule type" value="Genomic_DNA"/>
</dbReference>
<evidence type="ECO:0000256" key="12">
    <source>
        <dbReference type="HAMAP-Rule" id="MF_00418"/>
    </source>
</evidence>
<dbReference type="SMART" id="SM01130">
    <property type="entry name" value="DHDPS"/>
    <property type="match status" value="1"/>
</dbReference>
<dbReference type="CDD" id="cd00950">
    <property type="entry name" value="DHDPS"/>
    <property type="match status" value="1"/>
</dbReference>
<keyword evidence="6 12" id="KW-0028">Amino-acid biosynthesis</keyword>
<comment type="caution">
    <text evidence="12">Was originally thought to be a dihydrodipicolinate synthase (DHDPS), catalyzing the condensation of (S)-aspartate-beta-semialdehyde [(S)-ASA] and pyruvate to dihydrodipicolinate (DHDP). However, it was shown in E.coli that the product of the enzymatic reaction is not dihydrodipicolinate but in fact (4S)-4-hydroxy-2,3,4,5-tetrahydro-(2S)-dipicolinic acid (HTPA), and that the consecutive dehydration reaction leading to DHDP is not spontaneous but catalyzed by DapB.</text>
</comment>
<dbReference type="Gene3D" id="3.20.20.70">
    <property type="entry name" value="Aldolase class I"/>
    <property type="match status" value="1"/>
</dbReference>
<evidence type="ECO:0000256" key="5">
    <source>
        <dbReference type="ARBA" id="ARBA00022490"/>
    </source>
</evidence>
<keyword evidence="17" id="KW-1185">Reference proteome</keyword>
<dbReference type="PROSITE" id="PS00666">
    <property type="entry name" value="DHDPS_2"/>
    <property type="match status" value="1"/>
</dbReference>
<feature type="binding site" evidence="12 15">
    <location>
        <position position="44"/>
    </location>
    <ligand>
        <name>pyruvate</name>
        <dbReference type="ChEBI" id="CHEBI:15361"/>
    </ligand>
</feature>
<dbReference type="RefSeq" id="WP_051692982.1">
    <property type="nucleotide sequence ID" value="NZ_JMQN01000043.1"/>
</dbReference>
<evidence type="ECO:0000256" key="1">
    <source>
        <dbReference type="ARBA" id="ARBA00003294"/>
    </source>
</evidence>
<dbReference type="HAMAP" id="MF_00418">
    <property type="entry name" value="DapA"/>
    <property type="match status" value="1"/>
</dbReference>
<evidence type="ECO:0000256" key="11">
    <source>
        <dbReference type="ARBA" id="ARBA00047836"/>
    </source>
</evidence>
<dbReference type="InterPro" id="IPR005263">
    <property type="entry name" value="DapA"/>
</dbReference>
<dbReference type="InterPro" id="IPR002220">
    <property type="entry name" value="DapA-like"/>
</dbReference>
<comment type="caution">
    <text evidence="16">The sequence shown here is derived from an EMBL/GenBank/DDBJ whole genome shotgun (WGS) entry which is preliminary data.</text>
</comment>
<name>A0A081FWK9_9GAMM</name>
<dbReference type="PATRIC" id="fig|1232683.4.peg.2835"/>
<evidence type="ECO:0000256" key="8">
    <source>
        <dbReference type="ARBA" id="ARBA00023154"/>
    </source>
</evidence>
<dbReference type="EC" id="4.3.3.7" evidence="4 12"/>
<comment type="similarity">
    <text evidence="3 12 13">Belongs to the DapA family.</text>
</comment>
<protein>
    <recommendedName>
        <fullName evidence="4 12">4-hydroxy-tetrahydrodipicolinate synthase</fullName>
        <shortName evidence="12">HTPA synthase</shortName>
        <ecNumber evidence="4 12">4.3.3.7</ecNumber>
    </recommendedName>
</protein>
<dbReference type="SUPFAM" id="SSF51569">
    <property type="entry name" value="Aldolase"/>
    <property type="match status" value="1"/>
</dbReference>
<feature type="site" description="Part of a proton relay during catalysis" evidence="12">
    <location>
        <position position="43"/>
    </location>
</feature>
<accession>A0A081FWK9</accession>
<feature type="site" description="Part of a proton relay during catalysis" evidence="12">
    <location>
        <position position="106"/>
    </location>
</feature>
<evidence type="ECO:0000256" key="15">
    <source>
        <dbReference type="PIRSR" id="PIRSR001365-2"/>
    </source>
</evidence>
<keyword evidence="10 12" id="KW-0704">Schiff base</keyword>
<dbReference type="Proteomes" id="UP000028252">
    <property type="component" value="Unassembled WGS sequence"/>
</dbReference>
<evidence type="ECO:0000256" key="13">
    <source>
        <dbReference type="PIRNR" id="PIRNR001365"/>
    </source>
</evidence>
<evidence type="ECO:0000256" key="14">
    <source>
        <dbReference type="PIRSR" id="PIRSR001365-1"/>
    </source>
</evidence>
<comment type="subunit">
    <text evidence="12">Homotetramer; dimer of dimers.</text>
</comment>
<feature type="active site" description="Schiff-base intermediate with substrate" evidence="12 14">
    <location>
        <position position="160"/>
    </location>
</feature>
<evidence type="ECO:0000256" key="4">
    <source>
        <dbReference type="ARBA" id="ARBA00012086"/>
    </source>
</evidence>
<evidence type="ECO:0000256" key="10">
    <source>
        <dbReference type="ARBA" id="ARBA00023270"/>
    </source>
</evidence>
<dbReference type="GO" id="GO:0009089">
    <property type="term" value="P:lysine biosynthetic process via diaminopimelate"/>
    <property type="evidence" value="ECO:0007669"/>
    <property type="project" value="UniProtKB-UniRule"/>
</dbReference>
<keyword evidence="5 12" id="KW-0963">Cytoplasm</keyword>
<dbReference type="GO" id="GO:0008840">
    <property type="term" value="F:4-hydroxy-tetrahydrodipicolinate synthase activity"/>
    <property type="evidence" value="ECO:0007669"/>
    <property type="project" value="UniProtKB-UniRule"/>
</dbReference>
<dbReference type="PANTHER" id="PTHR12128:SF66">
    <property type="entry name" value="4-HYDROXY-2-OXOGLUTARATE ALDOLASE, MITOCHONDRIAL"/>
    <property type="match status" value="1"/>
</dbReference>